<evidence type="ECO:0000313" key="7">
    <source>
        <dbReference type="EMBL" id="SKB71547.1"/>
    </source>
</evidence>
<dbReference type="PRINTS" id="PR00419">
    <property type="entry name" value="ADXRDTASE"/>
</dbReference>
<dbReference type="RefSeq" id="WP_079683914.1">
    <property type="nucleotide sequence ID" value="NZ_FUYQ01000019.1"/>
</dbReference>
<keyword evidence="4 5" id="KW-0560">Oxidoreductase</keyword>
<dbReference type="SUPFAM" id="SSF51905">
    <property type="entry name" value="FAD/NAD(P)-binding domain"/>
    <property type="match status" value="1"/>
</dbReference>
<dbReference type="PANTHER" id="PTHR43734:SF7">
    <property type="entry name" value="4,4'-DIAPONEUROSPORENE OXYGENASE"/>
    <property type="match status" value="1"/>
</dbReference>
<name>A0A1T5DIU1_9BACT</name>
<comment type="similarity">
    <text evidence="2 5">Belongs to the carotenoid/retinoid oxidoreductase family.</text>
</comment>
<proteinExistence type="inferred from homology"/>
<evidence type="ECO:0000313" key="8">
    <source>
        <dbReference type="Proteomes" id="UP000190852"/>
    </source>
</evidence>
<comment type="pathway">
    <text evidence="1 5">Carotenoid biosynthesis.</text>
</comment>
<evidence type="ECO:0000256" key="4">
    <source>
        <dbReference type="ARBA" id="ARBA00023002"/>
    </source>
</evidence>
<dbReference type="NCBIfam" id="NF042421">
    <property type="entry name" value="hydcarot_desat_CrtD"/>
    <property type="match status" value="1"/>
</dbReference>
<evidence type="ECO:0000259" key="6">
    <source>
        <dbReference type="Pfam" id="PF01593"/>
    </source>
</evidence>
<evidence type="ECO:0000256" key="2">
    <source>
        <dbReference type="ARBA" id="ARBA00006046"/>
    </source>
</evidence>
<evidence type="ECO:0000256" key="3">
    <source>
        <dbReference type="ARBA" id="ARBA00022746"/>
    </source>
</evidence>
<protein>
    <submittedName>
        <fullName evidence="7">Phytoene desaturase</fullName>
    </submittedName>
</protein>
<accession>A0A1T5DIU1</accession>
<dbReference type="Pfam" id="PF01593">
    <property type="entry name" value="Amino_oxidase"/>
    <property type="match status" value="1"/>
</dbReference>
<dbReference type="Gene3D" id="3.50.50.60">
    <property type="entry name" value="FAD/NAD(P)-binding domain"/>
    <property type="match status" value="2"/>
</dbReference>
<keyword evidence="8" id="KW-1185">Reference proteome</keyword>
<dbReference type="GO" id="GO:0016117">
    <property type="term" value="P:carotenoid biosynthetic process"/>
    <property type="evidence" value="ECO:0007669"/>
    <property type="project" value="UniProtKB-KW"/>
</dbReference>
<dbReference type="GO" id="GO:0016491">
    <property type="term" value="F:oxidoreductase activity"/>
    <property type="evidence" value="ECO:0007669"/>
    <property type="project" value="UniProtKB-KW"/>
</dbReference>
<evidence type="ECO:0000256" key="5">
    <source>
        <dbReference type="RuleBase" id="RU362075"/>
    </source>
</evidence>
<dbReference type="InterPro" id="IPR014105">
    <property type="entry name" value="Carotenoid/retinoid_OxRdtase"/>
</dbReference>
<dbReference type="AlphaFoldDB" id="A0A1T5DIU1"/>
<dbReference type="NCBIfam" id="TIGR02734">
    <property type="entry name" value="crtI_fam"/>
    <property type="match status" value="1"/>
</dbReference>
<feature type="domain" description="Amine oxidase" evidence="6">
    <location>
        <begin position="10"/>
        <end position="483"/>
    </location>
</feature>
<dbReference type="InterPro" id="IPR054840">
    <property type="entry name" value="hydcarot_desat_CrtD"/>
</dbReference>
<sequence>MKIAVVGSGIGGLASAILLQRKGHQVTVYEKNSCPGGKMGQINMDGYRFDTGPSLFTLPELVDELFELCNEQEAERLPYVRLSNNCRYFYPDGTEFNFYQDREALYSEIERVFPHDAAAVRKRLLHAEEVYNLSAPVFLFSAFHKLSNYLTEPYRHMVFKLHKLDFFRTMHGANAKDFTDPRLIQLFDRYATYNGSSPFRAPATLNMIAHLENNKGAFFPVKGMYSIANSLYDLALKQGVKFEFNTRVEEIIRNGAAVSGIRTASGITSVDAVVSDVDVRSVANHLLKHPLKRIINKIERSSSALIFYWGINRSFPRLDVHNILFSSDYREEFRHLFKEKSLSADPTVYLFISSKIVPDDAPAGCENWFVMVNAPSDCGQAWDKLIAEARENILHKIDKMLGVDIGSCIVTERIASPLTIARDTFSANGALYGTSSNSLLAAFLRHPNTLPGIKNLYFVGGSVHPGGGIPLCIASAKIVSNEIPDAL</sequence>
<organism evidence="7 8">
    <name type="scientific">Parabacteroides chartae</name>
    <dbReference type="NCBI Taxonomy" id="1037355"/>
    <lineage>
        <taxon>Bacteria</taxon>
        <taxon>Pseudomonadati</taxon>
        <taxon>Bacteroidota</taxon>
        <taxon>Bacteroidia</taxon>
        <taxon>Bacteroidales</taxon>
        <taxon>Tannerellaceae</taxon>
        <taxon>Parabacteroides</taxon>
    </lineage>
</organism>
<dbReference type="PANTHER" id="PTHR43734">
    <property type="entry name" value="PHYTOENE DESATURASE"/>
    <property type="match status" value="1"/>
</dbReference>
<dbReference type="Proteomes" id="UP000190852">
    <property type="component" value="Unassembled WGS sequence"/>
</dbReference>
<reference evidence="8" key="1">
    <citation type="submission" date="2017-02" db="EMBL/GenBank/DDBJ databases">
        <authorList>
            <person name="Varghese N."/>
            <person name="Submissions S."/>
        </authorList>
    </citation>
    <scope>NUCLEOTIDE SEQUENCE [LARGE SCALE GENOMIC DNA]</scope>
    <source>
        <strain evidence="8">DSM 24967</strain>
    </source>
</reference>
<gene>
    <name evidence="7" type="ORF">SAMN05660349_02464</name>
</gene>
<keyword evidence="3 5" id="KW-0125">Carotenoid biosynthesis</keyword>
<dbReference type="EMBL" id="FUYQ01000019">
    <property type="protein sequence ID" value="SKB71547.1"/>
    <property type="molecule type" value="Genomic_DNA"/>
</dbReference>
<dbReference type="InterPro" id="IPR036188">
    <property type="entry name" value="FAD/NAD-bd_sf"/>
</dbReference>
<evidence type="ECO:0000256" key="1">
    <source>
        <dbReference type="ARBA" id="ARBA00004829"/>
    </source>
</evidence>
<dbReference type="InterPro" id="IPR002937">
    <property type="entry name" value="Amino_oxidase"/>
</dbReference>